<keyword evidence="2" id="KW-0560">Oxidoreductase</keyword>
<dbReference type="PROSITE" id="PS00061">
    <property type="entry name" value="ADH_SHORT"/>
    <property type="match status" value="1"/>
</dbReference>
<dbReference type="PANTHER" id="PTHR24321">
    <property type="entry name" value="DEHYDROGENASES, SHORT CHAIN"/>
    <property type="match status" value="1"/>
</dbReference>
<dbReference type="Gene3D" id="3.40.50.720">
    <property type="entry name" value="NAD(P)-binding Rossmann-like Domain"/>
    <property type="match status" value="1"/>
</dbReference>
<organism evidence="3 4">
    <name type="scientific">Microbacterium ginsengisoli</name>
    <dbReference type="NCBI Taxonomy" id="400772"/>
    <lineage>
        <taxon>Bacteria</taxon>
        <taxon>Bacillati</taxon>
        <taxon>Actinomycetota</taxon>
        <taxon>Actinomycetes</taxon>
        <taxon>Micrococcales</taxon>
        <taxon>Microbacteriaceae</taxon>
        <taxon>Microbacterium</taxon>
    </lineage>
</organism>
<dbReference type="PRINTS" id="PR00081">
    <property type="entry name" value="GDHRDH"/>
</dbReference>
<dbReference type="PANTHER" id="PTHR24321:SF15">
    <property type="entry name" value="OXIDOREDUCTASE UCPA"/>
    <property type="match status" value="1"/>
</dbReference>
<accession>A0A3C1KGD1</accession>
<evidence type="ECO:0000256" key="1">
    <source>
        <dbReference type="ARBA" id="ARBA00006484"/>
    </source>
</evidence>
<protein>
    <submittedName>
        <fullName evidence="3">3-oxoacyl-ACP reductase</fullName>
    </submittedName>
</protein>
<dbReference type="InterPro" id="IPR020904">
    <property type="entry name" value="Sc_DH/Rdtase_CS"/>
</dbReference>
<gene>
    <name evidence="3" type="ORF">DCP95_12855</name>
</gene>
<dbReference type="GO" id="GO:0016491">
    <property type="term" value="F:oxidoreductase activity"/>
    <property type="evidence" value="ECO:0007669"/>
    <property type="project" value="UniProtKB-KW"/>
</dbReference>
<dbReference type="InterPro" id="IPR036291">
    <property type="entry name" value="NAD(P)-bd_dom_sf"/>
</dbReference>
<evidence type="ECO:0000313" key="3">
    <source>
        <dbReference type="EMBL" id="HAN25434.1"/>
    </source>
</evidence>
<dbReference type="FunFam" id="3.40.50.720:FF:000084">
    <property type="entry name" value="Short-chain dehydrogenase reductase"/>
    <property type="match status" value="1"/>
</dbReference>
<dbReference type="PRINTS" id="PR00080">
    <property type="entry name" value="SDRFAMILY"/>
</dbReference>
<dbReference type="AlphaFoldDB" id="A0A3C1KGD1"/>
<evidence type="ECO:0000313" key="4">
    <source>
        <dbReference type="Proteomes" id="UP000257479"/>
    </source>
</evidence>
<dbReference type="SUPFAM" id="SSF51735">
    <property type="entry name" value="NAD(P)-binding Rossmann-fold domains"/>
    <property type="match status" value="1"/>
</dbReference>
<name>A0A3C1KGD1_9MICO</name>
<comment type="caution">
    <text evidence="3">The sequence shown here is derived from an EMBL/GenBank/DDBJ whole genome shotgun (WGS) entry which is preliminary data.</text>
</comment>
<dbReference type="Pfam" id="PF13561">
    <property type="entry name" value="adh_short_C2"/>
    <property type="match status" value="1"/>
</dbReference>
<dbReference type="Proteomes" id="UP000257479">
    <property type="component" value="Unassembled WGS sequence"/>
</dbReference>
<evidence type="ECO:0000256" key="2">
    <source>
        <dbReference type="ARBA" id="ARBA00023002"/>
    </source>
</evidence>
<reference evidence="3 4" key="1">
    <citation type="journal article" date="2018" name="Nat. Biotechnol.">
        <title>A standardized bacterial taxonomy based on genome phylogeny substantially revises the tree of life.</title>
        <authorList>
            <person name="Parks D.H."/>
            <person name="Chuvochina M."/>
            <person name="Waite D.W."/>
            <person name="Rinke C."/>
            <person name="Skarshewski A."/>
            <person name="Chaumeil P.A."/>
            <person name="Hugenholtz P."/>
        </authorList>
    </citation>
    <scope>NUCLEOTIDE SEQUENCE [LARGE SCALE GENOMIC DNA]</scope>
    <source>
        <strain evidence="3">UBA9152</strain>
    </source>
</reference>
<sequence length="242" mass="25334">MTFDFDDAVVVITGGARGIGAGIGARFAAAGARVVVWDLDPTAVDGWEPALALRVDVTDAASVAAAAEETLALAGRIDVLVACAGITGPVAPVWDYDPEAWRRVLEIDLTGTFLAARAVAPAMRAQQWGRIVFVASIAGKEGNPELAAYSAAKHGVVGLTKSLARELIHDGVTVNAVTPVMVQTDLFAQLTPAFIERTRALIPMGRFLQIDEVASTVMWISSDACSFTTGTAFDLSGGRADY</sequence>
<dbReference type="CDD" id="cd05233">
    <property type="entry name" value="SDR_c"/>
    <property type="match status" value="1"/>
</dbReference>
<dbReference type="InterPro" id="IPR002347">
    <property type="entry name" value="SDR_fam"/>
</dbReference>
<comment type="similarity">
    <text evidence="1">Belongs to the short-chain dehydrogenases/reductases (SDR) family.</text>
</comment>
<proteinExistence type="inferred from homology"/>
<dbReference type="EMBL" id="DMNG01000223">
    <property type="protein sequence ID" value="HAN25434.1"/>
    <property type="molecule type" value="Genomic_DNA"/>
</dbReference>